<dbReference type="PROSITE" id="PS51671">
    <property type="entry name" value="ACT"/>
    <property type="match status" value="1"/>
</dbReference>
<organism evidence="10 11">
    <name type="scientific">Williamsia limnetica</name>
    <dbReference type="NCBI Taxonomy" id="882452"/>
    <lineage>
        <taxon>Bacteria</taxon>
        <taxon>Bacillati</taxon>
        <taxon>Actinomycetota</taxon>
        <taxon>Actinomycetes</taxon>
        <taxon>Mycobacteriales</taxon>
        <taxon>Nocardiaceae</taxon>
        <taxon>Williamsia</taxon>
    </lineage>
</organism>
<dbReference type="Proteomes" id="UP000247591">
    <property type="component" value="Unassembled WGS sequence"/>
</dbReference>
<protein>
    <recommendedName>
        <fullName evidence="4">threonine ammonia-lyase</fullName>
        <ecNumber evidence="4">4.3.1.19</ecNumber>
    </recommendedName>
    <alternativeName>
        <fullName evidence="8">Threonine deaminase</fullName>
    </alternativeName>
</protein>
<keyword evidence="11" id="KW-1185">Reference proteome</keyword>
<dbReference type="OrthoDB" id="9811476at2"/>
<dbReference type="PANTHER" id="PTHR48078">
    <property type="entry name" value="THREONINE DEHYDRATASE, MITOCHONDRIAL-RELATED"/>
    <property type="match status" value="1"/>
</dbReference>
<evidence type="ECO:0000256" key="1">
    <source>
        <dbReference type="ARBA" id="ARBA00001274"/>
    </source>
</evidence>
<evidence type="ECO:0000256" key="4">
    <source>
        <dbReference type="ARBA" id="ARBA00012096"/>
    </source>
</evidence>
<reference evidence="10 11" key="1">
    <citation type="submission" date="2018-06" db="EMBL/GenBank/DDBJ databases">
        <title>Genomic Encyclopedia of Type Strains, Phase IV (KMG-IV): sequencing the most valuable type-strain genomes for metagenomic binning, comparative biology and taxonomic classification.</title>
        <authorList>
            <person name="Goeker M."/>
        </authorList>
    </citation>
    <scope>NUCLEOTIDE SEQUENCE [LARGE SCALE GENOMIC DNA]</scope>
    <source>
        <strain evidence="10 11">DSM 45521</strain>
    </source>
</reference>
<dbReference type="GO" id="GO:0004794">
    <property type="term" value="F:threonine deaminase activity"/>
    <property type="evidence" value="ECO:0007669"/>
    <property type="project" value="UniProtKB-EC"/>
</dbReference>
<dbReference type="GO" id="GO:0009097">
    <property type="term" value="P:isoleucine biosynthetic process"/>
    <property type="evidence" value="ECO:0007669"/>
    <property type="project" value="TreeGrafter"/>
</dbReference>
<comment type="function">
    <text evidence="7">Catalyzes the anaerobic formation of alpha-ketobutyrate and ammonia from threonine in a two-step reaction. The first step involved a dehydration of threonine and a production of enamine intermediates (aminocrotonate), which tautomerizes to its imine form (iminobutyrate). Both intermediates are unstable and short-lived. The second step is the nonenzymatic hydrolysis of the enamine/imine intermediates to form 2-ketobutyrate and free ammonia. In the low water environment of the cell, the second step is accelerated by RidA.</text>
</comment>
<dbReference type="RefSeq" id="WP_110473095.1">
    <property type="nucleotide sequence ID" value="NZ_QJSP01000038.1"/>
</dbReference>
<evidence type="ECO:0000256" key="7">
    <source>
        <dbReference type="ARBA" id="ARBA00025527"/>
    </source>
</evidence>
<name>A0A318RAQ1_WILLI</name>
<sequence length="405" mass="41959">MAGSDGLIDAAQIDRAVQLLAPAMRRTPVVASRALSEKCGHEVWLKCENLQRTGSFKPRGAYLRIAGLSDTERAHGVVAASAGNHAQGVAWSATTLGIRSRVYMPIGASLPKIAATRAYGAEVILEGEYVDDALEAALAYAAETGAVLIHPFDHPDIVAGQATVGMEIIEQMPDVGTVLVPLGGGGLLAGVAAAIKLYKPGVRLVGVQAAEAAAWPASLSEGKPLRAASMNTMADGIAVAKPGKVPFVHVRELVDEVVTVTEEAISQALLLVLERAKLVVEPAGATAVAALTSLPDLRLDGEVCVVLSGGNIDPLLLTQVTTHGLRAAGRYMTITATVSDRPGGLVALLALLRDLSASVVDVIHSRVSGELRLGEVQVTVSLETKGPDHQKAVRQALSTAGYLGD</sequence>
<dbReference type="InterPro" id="IPR044561">
    <property type="entry name" value="ACT_ThrD-II-like"/>
</dbReference>
<evidence type="ECO:0000256" key="3">
    <source>
        <dbReference type="ARBA" id="ARBA00010869"/>
    </source>
</evidence>
<evidence type="ECO:0000313" key="11">
    <source>
        <dbReference type="Proteomes" id="UP000247591"/>
    </source>
</evidence>
<dbReference type="AlphaFoldDB" id="A0A318RAQ1"/>
<dbReference type="Pfam" id="PF00291">
    <property type="entry name" value="PALP"/>
    <property type="match status" value="1"/>
</dbReference>
<comment type="catalytic activity">
    <reaction evidence="1">
        <text>L-threonine = 2-oxobutanoate + NH4(+)</text>
        <dbReference type="Rhea" id="RHEA:22108"/>
        <dbReference type="ChEBI" id="CHEBI:16763"/>
        <dbReference type="ChEBI" id="CHEBI:28938"/>
        <dbReference type="ChEBI" id="CHEBI:57926"/>
        <dbReference type="EC" id="4.3.1.19"/>
    </reaction>
</comment>
<evidence type="ECO:0000313" key="10">
    <source>
        <dbReference type="EMBL" id="PYE11136.1"/>
    </source>
</evidence>
<dbReference type="GO" id="GO:0006565">
    <property type="term" value="P:L-serine catabolic process"/>
    <property type="evidence" value="ECO:0007669"/>
    <property type="project" value="TreeGrafter"/>
</dbReference>
<keyword evidence="5" id="KW-0663">Pyridoxal phosphate</keyword>
<dbReference type="CDD" id="cd01562">
    <property type="entry name" value="Thr-dehyd"/>
    <property type="match status" value="1"/>
</dbReference>
<dbReference type="InterPro" id="IPR002912">
    <property type="entry name" value="ACT_dom"/>
</dbReference>
<evidence type="ECO:0000259" key="9">
    <source>
        <dbReference type="PROSITE" id="PS51671"/>
    </source>
</evidence>
<dbReference type="SUPFAM" id="SSF53686">
    <property type="entry name" value="Tryptophan synthase beta subunit-like PLP-dependent enzymes"/>
    <property type="match status" value="1"/>
</dbReference>
<dbReference type="NCBIfam" id="TIGR01127">
    <property type="entry name" value="ilvA_1Cterm"/>
    <property type="match status" value="1"/>
</dbReference>
<evidence type="ECO:0000256" key="8">
    <source>
        <dbReference type="ARBA" id="ARBA00031427"/>
    </source>
</evidence>
<dbReference type="Gene3D" id="3.40.50.1100">
    <property type="match status" value="2"/>
</dbReference>
<dbReference type="FunFam" id="3.40.50.1100:FF:000007">
    <property type="entry name" value="L-threonine dehydratase catabolic TdcB"/>
    <property type="match status" value="1"/>
</dbReference>
<dbReference type="InterPro" id="IPR001926">
    <property type="entry name" value="TrpB-like_PALP"/>
</dbReference>
<dbReference type="InterPro" id="IPR050147">
    <property type="entry name" value="Ser/Thr_Dehydratase"/>
</dbReference>
<dbReference type="GO" id="GO:0003941">
    <property type="term" value="F:L-serine ammonia-lyase activity"/>
    <property type="evidence" value="ECO:0007669"/>
    <property type="project" value="TreeGrafter"/>
</dbReference>
<dbReference type="FunFam" id="3.40.50.1100:FF:000005">
    <property type="entry name" value="Threonine dehydratase catabolic"/>
    <property type="match status" value="1"/>
</dbReference>
<comment type="caution">
    <text evidence="10">The sequence shown here is derived from an EMBL/GenBank/DDBJ whole genome shotgun (WGS) entry which is preliminary data.</text>
</comment>
<comment type="cofactor">
    <cofactor evidence="2">
        <name>pyridoxal 5'-phosphate</name>
        <dbReference type="ChEBI" id="CHEBI:597326"/>
    </cofactor>
</comment>
<dbReference type="InterPro" id="IPR036052">
    <property type="entry name" value="TrpB-like_PALP_sf"/>
</dbReference>
<dbReference type="PANTHER" id="PTHR48078:SF6">
    <property type="entry name" value="L-THREONINE DEHYDRATASE CATABOLIC TDCB"/>
    <property type="match status" value="1"/>
</dbReference>
<feature type="domain" description="ACT" evidence="9">
    <location>
        <begin position="333"/>
        <end position="405"/>
    </location>
</feature>
<gene>
    <name evidence="10" type="ORF">DFR67_1385</name>
</gene>
<proteinExistence type="inferred from homology"/>
<accession>A0A318RAQ1</accession>
<dbReference type="EMBL" id="QJSP01000038">
    <property type="protein sequence ID" value="PYE11136.1"/>
    <property type="molecule type" value="Genomic_DNA"/>
</dbReference>
<dbReference type="EC" id="4.3.1.19" evidence="4"/>
<comment type="similarity">
    <text evidence="3">Belongs to the serine/threonine dehydratase family.</text>
</comment>
<dbReference type="CDD" id="cd04886">
    <property type="entry name" value="ACT_ThrD-II-like"/>
    <property type="match status" value="1"/>
</dbReference>
<evidence type="ECO:0000256" key="5">
    <source>
        <dbReference type="ARBA" id="ARBA00022898"/>
    </source>
</evidence>
<evidence type="ECO:0000256" key="2">
    <source>
        <dbReference type="ARBA" id="ARBA00001933"/>
    </source>
</evidence>
<keyword evidence="6" id="KW-0456">Lyase</keyword>
<evidence type="ECO:0000256" key="6">
    <source>
        <dbReference type="ARBA" id="ARBA00023239"/>
    </source>
</evidence>
<dbReference type="GO" id="GO:0006567">
    <property type="term" value="P:L-threonine catabolic process"/>
    <property type="evidence" value="ECO:0007669"/>
    <property type="project" value="InterPro"/>
</dbReference>
<dbReference type="InterPro" id="IPR005789">
    <property type="entry name" value="Thr_deHydtase_catblc"/>
</dbReference>